<reference evidence="1" key="1">
    <citation type="submission" date="2022-06" db="EMBL/GenBank/DDBJ databases">
        <title>Isolation and Genomics of Futiania mangrovii gen. nov., sp. nov., a Rare and Metabolically-versatile member in the Class Alphaproteobacteria.</title>
        <authorList>
            <person name="Liu L."/>
            <person name="Huang W.-C."/>
            <person name="Pan J."/>
            <person name="Li J."/>
            <person name="Huang Y."/>
            <person name="Du H."/>
            <person name="Liu Y."/>
            <person name="Li M."/>
        </authorList>
    </citation>
    <scope>NUCLEOTIDE SEQUENCE</scope>
    <source>
        <strain evidence="1">FT118</strain>
    </source>
</reference>
<evidence type="ECO:0000313" key="1">
    <source>
        <dbReference type="EMBL" id="MCP1336300.1"/>
    </source>
</evidence>
<sequence length="223" mass="25112">MFQSFIVIDDFYQNPDEVRGVALEKCTFNEAGRGIYPGRNSKEFVMPPNADQMFSQILREPVVGRRDIAHGKMRIALKGDERIAKVHVDDGCSWAGIVYLTRDEDIPAGSGEQGAGTQFFRHKATGSDRAPLTDREAQEKFGVPTAVEALKKVIGKDGRDMSKWDHVLTLPMKYNRCVLFRPWFWHTSGIEFGDRIENGRLVQLLFFKPPQGAKVQTVPVAGR</sequence>
<organism evidence="1 2">
    <name type="scientific">Futiania mangrovi</name>
    <dbReference type="NCBI Taxonomy" id="2959716"/>
    <lineage>
        <taxon>Bacteria</taxon>
        <taxon>Pseudomonadati</taxon>
        <taxon>Pseudomonadota</taxon>
        <taxon>Alphaproteobacteria</taxon>
        <taxon>Futianiales</taxon>
        <taxon>Futianiaceae</taxon>
        <taxon>Futiania</taxon>
    </lineage>
</organism>
<dbReference type="AlphaFoldDB" id="A0A9J6P8Z4"/>
<dbReference type="Proteomes" id="UP001055804">
    <property type="component" value="Unassembled WGS sequence"/>
</dbReference>
<comment type="caution">
    <text evidence="1">The sequence shown here is derived from an EMBL/GenBank/DDBJ whole genome shotgun (WGS) entry which is preliminary data.</text>
</comment>
<protein>
    <submittedName>
        <fullName evidence="1">DUF6445 family protein</fullName>
    </submittedName>
</protein>
<name>A0A9J6P8Z4_9PROT</name>
<proteinExistence type="predicted"/>
<dbReference type="Pfam" id="PF20043">
    <property type="entry name" value="DUF6445"/>
    <property type="match status" value="1"/>
</dbReference>
<evidence type="ECO:0000313" key="2">
    <source>
        <dbReference type="Proteomes" id="UP001055804"/>
    </source>
</evidence>
<dbReference type="RefSeq" id="WP_269332266.1">
    <property type="nucleotide sequence ID" value="NZ_JAMZFT010000002.1"/>
</dbReference>
<accession>A0A9J6P8Z4</accession>
<keyword evidence="2" id="KW-1185">Reference proteome</keyword>
<gene>
    <name evidence="1" type="ORF">NJQ99_07780</name>
</gene>
<dbReference type="EMBL" id="JAMZFT010000002">
    <property type="protein sequence ID" value="MCP1336300.1"/>
    <property type="molecule type" value="Genomic_DNA"/>
</dbReference>
<dbReference type="InterPro" id="IPR045617">
    <property type="entry name" value="DUF6445"/>
</dbReference>